<keyword evidence="1" id="KW-0812">Transmembrane</keyword>
<dbReference type="Proteomes" id="UP000006038">
    <property type="component" value="Chromosome 1"/>
</dbReference>
<keyword evidence="1" id="KW-0472">Membrane</keyword>
<sequence length="162" mass="17983">MSDRLGALWRRGTGRRDVRRAQGRHGDPGHRDRPLLIDLIAFEQTQAGEEPRLLTGYVALMGQLVVTTRDVKLLRRRGVLESLLADDDEPARFFSRIGRGPRGVADDESSVRGCSPALRRDYIASPWSAISVVVAAVVVFLAATQTSPCFLRKIETPTFLIE</sequence>
<keyword evidence="3" id="KW-1185">Reference proteome</keyword>
<dbReference type="PANTHER" id="PTHR31549:SF276">
    <property type="entry name" value="OS02G0253502 PROTEIN"/>
    <property type="match status" value="1"/>
</dbReference>
<dbReference type="Gramene" id="OB01G29420.1">
    <property type="protein sequence ID" value="OB01G29420.1"/>
    <property type="gene ID" value="OB01G29420"/>
</dbReference>
<dbReference type="OMA" id="YIASPWS"/>
<dbReference type="Pfam" id="PF03140">
    <property type="entry name" value="DUF247"/>
    <property type="match status" value="1"/>
</dbReference>
<dbReference type="HOGENOM" id="CLU_1637980_0_0_1"/>
<dbReference type="EnsemblPlants" id="OB01G29420.1">
    <property type="protein sequence ID" value="OB01G29420.1"/>
    <property type="gene ID" value="OB01G29420"/>
</dbReference>
<reference evidence="2" key="2">
    <citation type="submission" date="2013-04" db="UniProtKB">
        <authorList>
            <consortium name="EnsemblPlants"/>
        </authorList>
    </citation>
    <scope>IDENTIFICATION</scope>
</reference>
<reference evidence="2" key="1">
    <citation type="journal article" date="2013" name="Nat. Commun.">
        <title>Whole-genome sequencing of Oryza brachyantha reveals mechanisms underlying Oryza genome evolution.</title>
        <authorList>
            <person name="Chen J."/>
            <person name="Huang Q."/>
            <person name="Gao D."/>
            <person name="Wang J."/>
            <person name="Lang Y."/>
            <person name="Liu T."/>
            <person name="Li B."/>
            <person name="Bai Z."/>
            <person name="Luis Goicoechea J."/>
            <person name="Liang C."/>
            <person name="Chen C."/>
            <person name="Zhang W."/>
            <person name="Sun S."/>
            <person name="Liao Y."/>
            <person name="Zhang X."/>
            <person name="Yang L."/>
            <person name="Song C."/>
            <person name="Wang M."/>
            <person name="Shi J."/>
            <person name="Liu G."/>
            <person name="Liu J."/>
            <person name="Zhou H."/>
            <person name="Zhou W."/>
            <person name="Yu Q."/>
            <person name="An N."/>
            <person name="Chen Y."/>
            <person name="Cai Q."/>
            <person name="Wang B."/>
            <person name="Liu B."/>
            <person name="Min J."/>
            <person name="Huang Y."/>
            <person name="Wu H."/>
            <person name="Li Z."/>
            <person name="Zhang Y."/>
            <person name="Yin Y."/>
            <person name="Song W."/>
            <person name="Jiang J."/>
            <person name="Jackson S.A."/>
            <person name="Wing R.A."/>
            <person name="Wang J."/>
            <person name="Chen M."/>
        </authorList>
    </citation>
    <scope>NUCLEOTIDE SEQUENCE [LARGE SCALE GENOMIC DNA]</scope>
    <source>
        <strain evidence="2">cv. IRGC 101232</strain>
    </source>
</reference>
<evidence type="ECO:0000313" key="3">
    <source>
        <dbReference type="Proteomes" id="UP000006038"/>
    </source>
</evidence>
<feature type="transmembrane region" description="Helical" evidence="1">
    <location>
        <begin position="122"/>
        <end position="143"/>
    </location>
</feature>
<dbReference type="PANTHER" id="PTHR31549">
    <property type="entry name" value="PROTEIN, PUTATIVE (DUF247)-RELATED-RELATED"/>
    <property type="match status" value="1"/>
</dbReference>
<dbReference type="InterPro" id="IPR004158">
    <property type="entry name" value="DUF247_pln"/>
</dbReference>
<organism evidence="2">
    <name type="scientific">Oryza brachyantha</name>
    <name type="common">malo sina</name>
    <dbReference type="NCBI Taxonomy" id="4533"/>
    <lineage>
        <taxon>Eukaryota</taxon>
        <taxon>Viridiplantae</taxon>
        <taxon>Streptophyta</taxon>
        <taxon>Embryophyta</taxon>
        <taxon>Tracheophyta</taxon>
        <taxon>Spermatophyta</taxon>
        <taxon>Magnoliopsida</taxon>
        <taxon>Liliopsida</taxon>
        <taxon>Poales</taxon>
        <taxon>Poaceae</taxon>
        <taxon>BOP clade</taxon>
        <taxon>Oryzoideae</taxon>
        <taxon>Oryzeae</taxon>
        <taxon>Oryzinae</taxon>
        <taxon>Oryza</taxon>
    </lineage>
</organism>
<keyword evidence="1" id="KW-1133">Transmembrane helix</keyword>
<proteinExistence type="predicted"/>
<evidence type="ECO:0000256" key="1">
    <source>
        <dbReference type="SAM" id="Phobius"/>
    </source>
</evidence>
<name>J3L136_ORYBR</name>
<dbReference type="STRING" id="4533.J3L136"/>
<evidence type="ECO:0000313" key="2">
    <source>
        <dbReference type="EnsemblPlants" id="OB01G29420.1"/>
    </source>
</evidence>
<accession>J3L136</accession>
<protein>
    <submittedName>
        <fullName evidence="2">Uncharacterized protein</fullName>
    </submittedName>
</protein>
<dbReference type="AlphaFoldDB" id="J3L136"/>